<proteinExistence type="predicted"/>
<accession>A0ABN9U650</accession>
<gene>
    <name evidence="1" type="ORF">PCOR1329_LOCUS45078</name>
</gene>
<keyword evidence="2" id="KW-1185">Reference proteome</keyword>
<name>A0ABN9U650_9DINO</name>
<sequence>MVCPMTEGTAIPQATRNMLQRSFSKTLWVLTRYDELLSRRPKRGQDRREAVDDVVRKFTEEIQEVDAHARVFKQAAQVLMPDEEFTNGAQKLLSVEDAVSWLEDIRACVKESFLLIQQEQLILSSQSRQCVDIASELLQEYTRLRDGTQGKLAASDHYVHELQIGAEDASKCLGREIRQEIENMKTSELDRLCTEAAAEVRKEKSQFLVQQAYFDALLAALVPKMERELQGRIDAAMERARQRLLDVVLKLVRDAGVACGERSESASPLSMAAPDSQHLRARYPVESLATLTTIMSGGVGAAALSESGAVLLTRSDYAWAQRQFGAGLESRWYHLPPWASPSRT</sequence>
<comment type="caution">
    <text evidence="1">The sequence shown here is derived from an EMBL/GenBank/DDBJ whole genome shotgun (WGS) entry which is preliminary data.</text>
</comment>
<dbReference type="EMBL" id="CAUYUJ010015417">
    <property type="protein sequence ID" value="CAK0853698.1"/>
    <property type="molecule type" value="Genomic_DNA"/>
</dbReference>
<evidence type="ECO:0000313" key="2">
    <source>
        <dbReference type="Proteomes" id="UP001189429"/>
    </source>
</evidence>
<reference evidence="1" key="1">
    <citation type="submission" date="2023-10" db="EMBL/GenBank/DDBJ databases">
        <authorList>
            <person name="Chen Y."/>
            <person name="Shah S."/>
            <person name="Dougan E. K."/>
            <person name="Thang M."/>
            <person name="Chan C."/>
        </authorList>
    </citation>
    <scope>NUCLEOTIDE SEQUENCE [LARGE SCALE GENOMIC DNA]</scope>
</reference>
<dbReference type="Proteomes" id="UP001189429">
    <property type="component" value="Unassembled WGS sequence"/>
</dbReference>
<organism evidence="1 2">
    <name type="scientific">Prorocentrum cordatum</name>
    <dbReference type="NCBI Taxonomy" id="2364126"/>
    <lineage>
        <taxon>Eukaryota</taxon>
        <taxon>Sar</taxon>
        <taxon>Alveolata</taxon>
        <taxon>Dinophyceae</taxon>
        <taxon>Prorocentrales</taxon>
        <taxon>Prorocentraceae</taxon>
        <taxon>Prorocentrum</taxon>
    </lineage>
</organism>
<evidence type="ECO:0000313" key="1">
    <source>
        <dbReference type="EMBL" id="CAK0853698.1"/>
    </source>
</evidence>
<protein>
    <submittedName>
        <fullName evidence="1">Uncharacterized protein</fullName>
    </submittedName>
</protein>